<evidence type="ECO:0000313" key="6">
    <source>
        <dbReference type="Proteomes" id="UP001165190"/>
    </source>
</evidence>
<dbReference type="SUPFAM" id="SSF54928">
    <property type="entry name" value="RNA-binding domain, RBD"/>
    <property type="match status" value="1"/>
</dbReference>
<dbReference type="InterPro" id="IPR051106">
    <property type="entry name" value="RNA-bind/splicing_reg"/>
</dbReference>
<name>A0A9W7M259_HIBTR</name>
<feature type="region of interest" description="Disordered" evidence="3">
    <location>
        <begin position="1"/>
        <end position="21"/>
    </location>
</feature>
<proteinExistence type="predicted"/>
<organism evidence="5 6">
    <name type="scientific">Hibiscus trionum</name>
    <name type="common">Flower of an hour</name>
    <dbReference type="NCBI Taxonomy" id="183268"/>
    <lineage>
        <taxon>Eukaryota</taxon>
        <taxon>Viridiplantae</taxon>
        <taxon>Streptophyta</taxon>
        <taxon>Embryophyta</taxon>
        <taxon>Tracheophyta</taxon>
        <taxon>Spermatophyta</taxon>
        <taxon>Magnoliopsida</taxon>
        <taxon>eudicotyledons</taxon>
        <taxon>Gunneridae</taxon>
        <taxon>Pentapetalae</taxon>
        <taxon>rosids</taxon>
        <taxon>malvids</taxon>
        <taxon>Malvales</taxon>
        <taxon>Malvaceae</taxon>
        <taxon>Malvoideae</taxon>
        <taxon>Hibiscus</taxon>
    </lineage>
</organism>
<dbReference type="PANTHER" id="PTHR48028">
    <property type="entry name" value="GLYCINE-RICH RNA-BINDING PROTEIN RZ1A"/>
    <property type="match status" value="1"/>
</dbReference>
<protein>
    <recommendedName>
        <fullName evidence="4">RRM domain-containing protein</fullName>
    </recommendedName>
</protein>
<feature type="domain" description="RRM" evidence="4">
    <location>
        <begin position="28"/>
        <end position="108"/>
    </location>
</feature>
<evidence type="ECO:0000259" key="4">
    <source>
        <dbReference type="PROSITE" id="PS50102"/>
    </source>
</evidence>
<evidence type="ECO:0000313" key="5">
    <source>
        <dbReference type="EMBL" id="GMI84846.1"/>
    </source>
</evidence>
<evidence type="ECO:0000256" key="3">
    <source>
        <dbReference type="SAM" id="MobiDB-lite"/>
    </source>
</evidence>
<dbReference type="PROSITE" id="PS50102">
    <property type="entry name" value="RRM"/>
    <property type="match status" value="1"/>
</dbReference>
<dbReference type="Proteomes" id="UP001165190">
    <property type="component" value="Unassembled WGS sequence"/>
</dbReference>
<sequence>MESVWRKKETKRPGQNWKGDSDQNQVEWVVFVDNLSRRVSRGALREFFCHYEEVKRVFIPYDNRKPKYRDCTFAFVHFAEERGMIRAIELVNNSKIYARKVTVSKSRF</sequence>
<dbReference type="Pfam" id="PF00076">
    <property type="entry name" value="RRM_1"/>
    <property type="match status" value="1"/>
</dbReference>
<dbReference type="GO" id="GO:0003723">
    <property type="term" value="F:RNA binding"/>
    <property type="evidence" value="ECO:0007669"/>
    <property type="project" value="UniProtKB-UniRule"/>
</dbReference>
<evidence type="ECO:0000256" key="1">
    <source>
        <dbReference type="ARBA" id="ARBA00022884"/>
    </source>
</evidence>
<comment type="caution">
    <text evidence="5">The sequence shown here is derived from an EMBL/GenBank/DDBJ whole genome shotgun (WGS) entry which is preliminary data.</text>
</comment>
<dbReference type="InterPro" id="IPR000504">
    <property type="entry name" value="RRM_dom"/>
</dbReference>
<evidence type="ECO:0000256" key="2">
    <source>
        <dbReference type="PROSITE-ProRule" id="PRU00176"/>
    </source>
</evidence>
<gene>
    <name evidence="5" type="ORF">HRI_002153900</name>
</gene>
<dbReference type="EMBL" id="BSYR01000020">
    <property type="protein sequence ID" value="GMI84846.1"/>
    <property type="molecule type" value="Genomic_DNA"/>
</dbReference>
<dbReference type="Gene3D" id="3.30.70.330">
    <property type="match status" value="1"/>
</dbReference>
<keyword evidence="1 2" id="KW-0694">RNA-binding</keyword>
<dbReference type="CDD" id="cd00590">
    <property type="entry name" value="RRM_SF"/>
    <property type="match status" value="1"/>
</dbReference>
<dbReference type="InterPro" id="IPR012677">
    <property type="entry name" value="Nucleotide-bd_a/b_plait_sf"/>
</dbReference>
<reference evidence="5" key="1">
    <citation type="submission" date="2023-05" db="EMBL/GenBank/DDBJ databases">
        <title>Genome and transcriptome analyses reveal genes involved in the formation of fine ridges on petal epidermal cells in Hibiscus trionum.</title>
        <authorList>
            <person name="Koshimizu S."/>
            <person name="Masuda S."/>
            <person name="Ishii T."/>
            <person name="Shirasu K."/>
            <person name="Hoshino A."/>
            <person name="Arita M."/>
        </authorList>
    </citation>
    <scope>NUCLEOTIDE SEQUENCE</scope>
    <source>
        <strain evidence="5">Hamamatsu line</strain>
    </source>
</reference>
<keyword evidence="6" id="KW-1185">Reference proteome</keyword>
<dbReference type="InterPro" id="IPR035979">
    <property type="entry name" value="RBD_domain_sf"/>
</dbReference>
<dbReference type="OrthoDB" id="10259687at2759"/>
<dbReference type="AlphaFoldDB" id="A0A9W7M259"/>
<dbReference type="SMART" id="SM00360">
    <property type="entry name" value="RRM"/>
    <property type="match status" value="1"/>
</dbReference>
<dbReference type="PANTHER" id="PTHR48028:SF2">
    <property type="entry name" value="GLYCINE-RICH RNA-BINDING PROTEIN RZ1A"/>
    <property type="match status" value="1"/>
</dbReference>
<accession>A0A9W7M259</accession>